<dbReference type="InterPro" id="IPR003256">
    <property type="entry name" value="Ribosomal_uL24"/>
</dbReference>
<dbReference type="GO" id="GO:0005840">
    <property type="term" value="C:ribosome"/>
    <property type="evidence" value="ECO:0007669"/>
    <property type="project" value="UniProtKB-KW"/>
</dbReference>
<dbReference type="GO" id="GO:0006412">
    <property type="term" value="P:translation"/>
    <property type="evidence" value="ECO:0007669"/>
    <property type="project" value="InterPro"/>
</dbReference>
<organism evidence="7 8">
    <name type="scientific">[Myrmecia] bisecta</name>
    <dbReference type="NCBI Taxonomy" id="41462"/>
    <lineage>
        <taxon>Eukaryota</taxon>
        <taxon>Viridiplantae</taxon>
        <taxon>Chlorophyta</taxon>
        <taxon>core chlorophytes</taxon>
        <taxon>Trebouxiophyceae</taxon>
        <taxon>Trebouxiales</taxon>
        <taxon>Trebouxiaceae</taxon>
        <taxon>Myrmecia</taxon>
    </lineage>
</organism>
<keyword evidence="2 4" id="KW-0689">Ribosomal protein</keyword>
<dbReference type="InterPro" id="IPR057264">
    <property type="entry name" value="Ribosomal_uL24_C"/>
</dbReference>
<evidence type="ECO:0000256" key="3">
    <source>
        <dbReference type="ARBA" id="ARBA00023274"/>
    </source>
</evidence>
<evidence type="ECO:0000256" key="2">
    <source>
        <dbReference type="ARBA" id="ARBA00022980"/>
    </source>
</evidence>
<reference evidence="7 8" key="1">
    <citation type="journal article" date="2024" name="Nat. Commun.">
        <title>Phylogenomics reveals the evolutionary origins of lichenization in chlorophyte algae.</title>
        <authorList>
            <person name="Puginier C."/>
            <person name="Libourel C."/>
            <person name="Otte J."/>
            <person name="Skaloud P."/>
            <person name="Haon M."/>
            <person name="Grisel S."/>
            <person name="Petersen M."/>
            <person name="Berrin J.G."/>
            <person name="Delaux P.M."/>
            <person name="Dal Grande F."/>
            <person name="Keller J."/>
        </authorList>
    </citation>
    <scope>NUCLEOTIDE SEQUENCE [LARGE SCALE GENOMIC DNA]</scope>
    <source>
        <strain evidence="7 8">SAG 2043</strain>
    </source>
</reference>
<dbReference type="InterPro" id="IPR008991">
    <property type="entry name" value="Translation_prot_SH3-like_sf"/>
</dbReference>
<dbReference type="GO" id="GO:0003723">
    <property type="term" value="F:RNA binding"/>
    <property type="evidence" value="ECO:0007669"/>
    <property type="project" value="InterPro"/>
</dbReference>
<dbReference type="GO" id="GO:1990904">
    <property type="term" value="C:ribonucleoprotein complex"/>
    <property type="evidence" value="ECO:0007669"/>
    <property type="project" value="UniProtKB-KW"/>
</dbReference>
<feature type="region of interest" description="Disordered" evidence="5">
    <location>
        <begin position="131"/>
        <end position="159"/>
    </location>
</feature>
<dbReference type="NCBIfam" id="TIGR01079">
    <property type="entry name" value="rplX_bact"/>
    <property type="match status" value="1"/>
</dbReference>
<name>A0AAW1QU07_9CHLO</name>
<evidence type="ECO:0000313" key="8">
    <source>
        <dbReference type="Proteomes" id="UP001489004"/>
    </source>
</evidence>
<comment type="caution">
    <text evidence="7">The sequence shown here is derived from an EMBL/GenBank/DDBJ whole genome shotgun (WGS) entry which is preliminary data.</text>
</comment>
<dbReference type="HAMAP" id="MF_01326_B">
    <property type="entry name" value="Ribosomal_uL24_B"/>
    <property type="match status" value="1"/>
</dbReference>
<accession>A0AAW1QU07</accession>
<evidence type="ECO:0000256" key="5">
    <source>
        <dbReference type="SAM" id="MobiDB-lite"/>
    </source>
</evidence>
<dbReference type="EMBL" id="JALJOR010000002">
    <property type="protein sequence ID" value="KAK9824552.1"/>
    <property type="molecule type" value="Genomic_DNA"/>
</dbReference>
<evidence type="ECO:0000256" key="4">
    <source>
        <dbReference type="RuleBase" id="RU003477"/>
    </source>
</evidence>
<gene>
    <name evidence="7" type="ORF">WJX72_011267</name>
</gene>
<dbReference type="CDD" id="cd06089">
    <property type="entry name" value="KOW_RPL26"/>
    <property type="match status" value="1"/>
</dbReference>
<proteinExistence type="inferred from homology"/>
<dbReference type="PANTHER" id="PTHR12903">
    <property type="entry name" value="MITOCHONDRIAL RIBOSOMAL PROTEIN L24"/>
    <property type="match status" value="1"/>
</dbReference>
<dbReference type="AlphaFoldDB" id="A0AAW1QU07"/>
<dbReference type="PROSITE" id="PS01108">
    <property type="entry name" value="RIBOSOMAL_L24"/>
    <property type="match status" value="1"/>
</dbReference>
<dbReference type="InterPro" id="IPR041988">
    <property type="entry name" value="Ribosomal_uL24_KOW"/>
</dbReference>
<keyword evidence="3 4" id="KW-0687">Ribonucleoprotein</keyword>
<dbReference type="Pfam" id="PF00467">
    <property type="entry name" value="KOW"/>
    <property type="match status" value="1"/>
</dbReference>
<sequence length="159" mass="17560">MGGPKKAIQDMFQRNKWKILRGDTVVIMAGKDKGLTGTITKVIRHPKEPKVLIEGRNLNKKHVKRSDNHPGGIVTVEAPVPYSNVQLVDPVTKAPCRVTWRYLEDGTKVRISKGKLASGSVIPRPEILKMRRKPHPLPGPKDTPTSLARVGAAKTLKKP</sequence>
<dbReference type="Proteomes" id="UP001489004">
    <property type="component" value="Unassembled WGS sequence"/>
</dbReference>
<dbReference type="InterPro" id="IPR014722">
    <property type="entry name" value="Rib_uL2_dom2"/>
</dbReference>
<feature type="domain" description="KOW" evidence="6">
    <location>
        <begin position="18"/>
        <end position="45"/>
    </location>
</feature>
<protein>
    <recommendedName>
        <fullName evidence="6">KOW domain-containing protein</fullName>
    </recommendedName>
</protein>
<dbReference type="Pfam" id="PF17136">
    <property type="entry name" value="ribosomal_L24"/>
    <property type="match status" value="1"/>
</dbReference>
<dbReference type="GO" id="GO:0003735">
    <property type="term" value="F:structural constituent of ribosome"/>
    <property type="evidence" value="ECO:0007669"/>
    <property type="project" value="InterPro"/>
</dbReference>
<evidence type="ECO:0000259" key="6">
    <source>
        <dbReference type="SMART" id="SM00739"/>
    </source>
</evidence>
<comment type="similarity">
    <text evidence="1 4">Belongs to the universal ribosomal protein uL24 family.</text>
</comment>
<evidence type="ECO:0000313" key="7">
    <source>
        <dbReference type="EMBL" id="KAK9824552.1"/>
    </source>
</evidence>
<dbReference type="SMART" id="SM00739">
    <property type="entry name" value="KOW"/>
    <property type="match status" value="1"/>
</dbReference>
<evidence type="ECO:0000256" key="1">
    <source>
        <dbReference type="ARBA" id="ARBA00010618"/>
    </source>
</evidence>
<dbReference type="SUPFAM" id="SSF50104">
    <property type="entry name" value="Translation proteins SH3-like domain"/>
    <property type="match status" value="1"/>
</dbReference>
<keyword evidence="8" id="KW-1185">Reference proteome</keyword>
<dbReference type="InterPro" id="IPR005824">
    <property type="entry name" value="KOW"/>
</dbReference>
<dbReference type="Gene3D" id="2.30.30.30">
    <property type="match status" value="1"/>
</dbReference>
<dbReference type="InterPro" id="IPR005825">
    <property type="entry name" value="Ribosomal_uL24_CS"/>
</dbReference>